<dbReference type="InterPro" id="IPR022742">
    <property type="entry name" value="Hydrolase_4"/>
</dbReference>
<comment type="caution">
    <text evidence="2">The sequence shown here is derived from an EMBL/GenBank/DDBJ whole genome shotgun (WGS) entry which is preliminary data.</text>
</comment>
<dbReference type="InterPro" id="IPR051044">
    <property type="entry name" value="MAG_DAG_Lipase"/>
</dbReference>
<proteinExistence type="predicted"/>
<keyword evidence="3" id="KW-1185">Reference proteome</keyword>
<protein>
    <recommendedName>
        <fullName evidence="1">Serine aminopeptidase S33 domain-containing protein</fullName>
    </recommendedName>
</protein>
<dbReference type="InterPro" id="IPR029058">
    <property type="entry name" value="AB_hydrolase_fold"/>
</dbReference>
<evidence type="ECO:0000313" key="3">
    <source>
        <dbReference type="Proteomes" id="UP001150569"/>
    </source>
</evidence>
<sequence length="84" mass="9484">MGTVLLKHDLQEVTTPILLTHGDADEIVDINGTADMFKALPDTMDKQFNIAPGGYHELHNEPNRRDVIELWIKWIHKHAEVASA</sequence>
<dbReference type="EMBL" id="JANBPT010000194">
    <property type="protein sequence ID" value="KAJ1926008.1"/>
    <property type="molecule type" value="Genomic_DNA"/>
</dbReference>
<organism evidence="2 3">
    <name type="scientific">Tieghemiomyces parasiticus</name>
    <dbReference type="NCBI Taxonomy" id="78921"/>
    <lineage>
        <taxon>Eukaryota</taxon>
        <taxon>Fungi</taxon>
        <taxon>Fungi incertae sedis</taxon>
        <taxon>Zoopagomycota</taxon>
        <taxon>Kickxellomycotina</taxon>
        <taxon>Dimargaritomycetes</taxon>
        <taxon>Dimargaritales</taxon>
        <taxon>Dimargaritaceae</taxon>
        <taxon>Tieghemiomyces</taxon>
    </lineage>
</organism>
<dbReference type="Gene3D" id="3.40.50.1820">
    <property type="entry name" value="alpha/beta hydrolase"/>
    <property type="match status" value="1"/>
</dbReference>
<evidence type="ECO:0000259" key="1">
    <source>
        <dbReference type="Pfam" id="PF12146"/>
    </source>
</evidence>
<dbReference type="PANTHER" id="PTHR11614">
    <property type="entry name" value="PHOSPHOLIPASE-RELATED"/>
    <property type="match status" value="1"/>
</dbReference>
<accession>A0A9W8DVS1</accession>
<evidence type="ECO:0000313" key="2">
    <source>
        <dbReference type="EMBL" id="KAJ1926008.1"/>
    </source>
</evidence>
<feature type="domain" description="Serine aminopeptidase S33" evidence="1">
    <location>
        <begin position="7"/>
        <end position="63"/>
    </location>
</feature>
<name>A0A9W8DVS1_9FUNG</name>
<dbReference type="OrthoDB" id="10249433at2759"/>
<dbReference type="AlphaFoldDB" id="A0A9W8DVS1"/>
<gene>
    <name evidence="2" type="ORF">IWQ60_004157</name>
</gene>
<dbReference type="Pfam" id="PF12146">
    <property type="entry name" value="Hydrolase_4"/>
    <property type="match status" value="1"/>
</dbReference>
<reference evidence="2" key="1">
    <citation type="submission" date="2022-07" db="EMBL/GenBank/DDBJ databases">
        <title>Phylogenomic reconstructions and comparative analyses of Kickxellomycotina fungi.</title>
        <authorList>
            <person name="Reynolds N.K."/>
            <person name="Stajich J.E."/>
            <person name="Barry K."/>
            <person name="Grigoriev I.V."/>
            <person name="Crous P."/>
            <person name="Smith M.E."/>
        </authorList>
    </citation>
    <scope>NUCLEOTIDE SEQUENCE</scope>
    <source>
        <strain evidence="2">RSA 861</strain>
    </source>
</reference>
<dbReference type="Proteomes" id="UP001150569">
    <property type="component" value="Unassembled WGS sequence"/>
</dbReference>
<dbReference type="SUPFAM" id="SSF53474">
    <property type="entry name" value="alpha/beta-Hydrolases"/>
    <property type="match status" value="1"/>
</dbReference>